<keyword evidence="1 6" id="KW-0732">Signal</keyword>
<dbReference type="FunFam" id="2.60.40.10:FF:000244">
    <property type="entry name" value="carcinoembryonic antigen-related cell adhesion molecule 16"/>
    <property type="match status" value="1"/>
</dbReference>
<evidence type="ECO:0000256" key="3">
    <source>
        <dbReference type="ARBA" id="ARBA00023319"/>
    </source>
</evidence>
<keyword evidence="3" id="KW-0393">Immunoglobulin domain</keyword>
<protein>
    <submittedName>
        <fullName evidence="8">Carcinoembryonic antigen-related cell adhesion molecule 6-like</fullName>
    </submittedName>
</protein>
<dbReference type="GO" id="GO:0009986">
    <property type="term" value="C:cell surface"/>
    <property type="evidence" value="ECO:0007669"/>
    <property type="project" value="TreeGrafter"/>
</dbReference>
<dbReference type="SUPFAM" id="SSF48726">
    <property type="entry name" value="Immunoglobulin"/>
    <property type="match status" value="3"/>
</dbReference>
<dbReference type="FunFam" id="2.60.40.10:FF:000340">
    <property type="entry name" value="Carcinoembryonic antigen-related cell adhesion molecule 1"/>
    <property type="match status" value="1"/>
</dbReference>
<accession>A0A8B7UUB5</accession>
<sequence>METPSAPPRRMGYTWQGLLLSVSLLSFWNLLTTAQLTIESVPANAAEGSDVLLRVHNSPENLQGYYWYKGESAMDNQQIALYVIATQETRPGSVYSGREMIYHNGSLLLQNVTQKDTGFYTLCTKTGHLQIEEASVQLFVFTELPKPFITSTNSSPVEGKDSVALMCEPETPDTTYLWWINGHRVADSDSLELSKDNRTLTLLRVTRNDTGNYECGTRNPVSANRSDPVTLNVLYGPDTPITSPPESHFRPGDSLRLFCHTASNPAAQYSWLFNGRPQSSTQELFIPNVTANNAGSYTCLVHNSATGVSRTTVKNILGHGSGSAIAGNTSMNLVLAAAGKASGLSVGAIAAIVTGVVVGVILVATVTCFLLLRRTGRAPIIRERWPPASTPGQGPLDSSTSMAPLPGSNTAVPIYQPFNYVHRTLQLL</sequence>
<evidence type="ECO:0000256" key="6">
    <source>
        <dbReference type="SAM" id="SignalP"/>
    </source>
</evidence>
<dbReference type="OrthoDB" id="6159398at2759"/>
<keyword evidence="2" id="KW-0325">Glycoprotein</keyword>
<feature type="domain" description="Ig-like" evidence="7">
    <location>
        <begin position="237"/>
        <end position="314"/>
    </location>
</feature>
<dbReference type="PANTHER" id="PTHR44427:SF1">
    <property type="entry name" value="CARCINOEMBRYONIC ANTIGEN-RELATED CELL ADHESION MOLECULE 1"/>
    <property type="match status" value="1"/>
</dbReference>
<feature type="signal peptide" evidence="6">
    <location>
        <begin position="1"/>
        <end position="34"/>
    </location>
</feature>
<gene>
    <name evidence="8" type="primary">LOC109688526</name>
</gene>
<feature type="chain" id="PRO_5034480827" evidence="6">
    <location>
        <begin position="35"/>
        <end position="428"/>
    </location>
</feature>
<dbReference type="InterPro" id="IPR003598">
    <property type="entry name" value="Ig_sub2"/>
</dbReference>
<dbReference type="InterPro" id="IPR013106">
    <property type="entry name" value="Ig_V-set"/>
</dbReference>
<dbReference type="Pfam" id="PF13927">
    <property type="entry name" value="Ig_3"/>
    <property type="match status" value="1"/>
</dbReference>
<evidence type="ECO:0000256" key="5">
    <source>
        <dbReference type="SAM" id="Phobius"/>
    </source>
</evidence>
<dbReference type="Pfam" id="PF13895">
    <property type="entry name" value="Ig_2"/>
    <property type="match status" value="1"/>
</dbReference>
<dbReference type="SMART" id="SM00409">
    <property type="entry name" value="IG"/>
    <property type="match status" value="3"/>
</dbReference>
<dbReference type="CDD" id="cd20948">
    <property type="entry name" value="IgC2_CEACAM5-like"/>
    <property type="match status" value="1"/>
</dbReference>
<dbReference type="GO" id="GO:0005886">
    <property type="term" value="C:plasma membrane"/>
    <property type="evidence" value="ECO:0007669"/>
    <property type="project" value="TreeGrafter"/>
</dbReference>
<keyword evidence="5" id="KW-0472">Membrane</keyword>
<feature type="domain" description="Ig-like" evidence="7">
    <location>
        <begin position="145"/>
        <end position="232"/>
    </location>
</feature>
<feature type="transmembrane region" description="Helical" evidence="5">
    <location>
        <begin position="348"/>
        <end position="372"/>
    </location>
</feature>
<dbReference type="InterPro" id="IPR003599">
    <property type="entry name" value="Ig_sub"/>
</dbReference>
<keyword evidence="5" id="KW-1133">Transmembrane helix</keyword>
<dbReference type="Gene3D" id="2.60.40.10">
    <property type="entry name" value="Immunoglobulins"/>
    <property type="match status" value="3"/>
</dbReference>
<evidence type="ECO:0000256" key="4">
    <source>
        <dbReference type="ARBA" id="ARBA00038222"/>
    </source>
</evidence>
<evidence type="ECO:0000256" key="1">
    <source>
        <dbReference type="ARBA" id="ARBA00022729"/>
    </source>
</evidence>
<proteinExistence type="inferred from homology"/>
<dbReference type="InterPro" id="IPR036179">
    <property type="entry name" value="Ig-like_dom_sf"/>
</dbReference>
<name>A0A8B7UUB5_CASCN</name>
<dbReference type="PANTHER" id="PTHR44427">
    <property type="entry name" value="CARCINOEMBRYONIC ANTIGEN-RELATED CELL ADHESION MOLECULE 19"/>
    <property type="match status" value="1"/>
</dbReference>
<dbReference type="KEGG" id="ccan:109688526"/>
<dbReference type="InterPro" id="IPR013783">
    <property type="entry name" value="Ig-like_fold"/>
</dbReference>
<dbReference type="GO" id="GO:0007165">
    <property type="term" value="P:signal transduction"/>
    <property type="evidence" value="ECO:0007669"/>
    <property type="project" value="TreeGrafter"/>
</dbReference>
<dbReference type="GO" id="GO:0002682">
    <property type="term" value="P:regulation of immune system process"/>
    <property type="evidence" value="ECO:0007669"/>
    <property type="project" value="TreeGrafter"/>
</dbReference>
<dbReference type="RefSeq" id="XP_020022509.1">
    <property type="nucleotide sequence ID" value="XM_020166920.1"/>
</dbReference>
<dbReference type="PROSITE" id="PS50835">
    <property type="entry name" value="IG_LIKE"/>
    <property type="match status" value="2"/>
</dbReference>
<dbReference type="CDD" id="cd05740">
    <property type="entry name" value="IgI_hCEACAM_2_4_6_like"/>
    <property type="match status" value="1"/>
</dbReference>
<evidence type="ECO:0000313" key="8">
    <source>
        <dbReference type="RefSeq" id="XP_020022509.1"/>
    </source>
</evidence>
<dbReference type="GO" id="GO:1990782">
    <property type="term" value="F:protein tyrosine kinase binding"/>
    <property type="evidence" value="ECO:0007669"/>
    <property type="project" value="TreeGrafter"/>
</dbReference>
<dbReference type="InterPro" id="IPR007110">
    <property type="entry name" value="Ig-like_dom"/>
</dbReference>
<evidence type="ECO:0000259" key="7">
    <source>
        <dbReference type="PROSITE" id="PS50835"/>
    </source>
</evidence>
<dbReference type="InterPro" id="IPR050831">
    <property type="entry name" value="CEA_cell_adhesion"/>
</dbReference>
<dbReference type="SMART" id="SM00408">
    <property type="entry name" value="IGc2"/>
    <property type="match status" value="2"/>
</dbReference>
<dbReference type="AlphaFoldDB" id="A0A8B7UUB5"/>
<keyword evidence="5" id="KW-0812">Transmembrane</keyword>
<organism evidence="8">
    <name type="scientific">Castor canadensis</name>
    <name type="common">American beaver</name>
    <dbReference type="NCBI Taxonomy" id="51338"/>
    <lineage>
        <taxon>Eukaryota</taxon>
        <taxon>Metazoa</taxon>
        <taxon>Chordata</taxon>
        <taxon>Craniata</taxon>
        <taxon>Vertebrata</taxon>
        <taxon>Euteleostomi</taxon>
        <taxon>Mammalia</taxon>
        <taxon>Eutheria</taxon>
        <taxon>Euarchontoglires</taxon>
        <taxon>Glires</taxon>
        <taxon>Rodentia</taxon>
        <taxon>Castorimorpha</taxon>
        <taxon>Castoridae</taxon>
        <taxon>Castor</taxon>
    </lineage>
</organism>
<evidence type="ECO:0000256" key="2">
    <source>
        <dbReference type="ARBA" id="ARBA00023180"/>
    </source>
</evidence>
<dbReference type="CDD" id="cd05774">
    <property type="entry name" value="IgV_CEACAM_D1"/>
    <property type="match status" value="1"/>
</dbReference>
<dbReference type="Pfam" id="PF07686">
    <property type="entry name" value="V-set"/>
    <property type="match status" value="1"/>
</dbReference>
<reference evidence="8" key="1">
    <citation type="submission" date="2025-08" db="UniProtKB">
        <authorList>
            <consortium name="RefSeq"/>
        </authorList>
    </citation>
    <scope>IDENTIFICATION</scope>
    <source>
        <tissue evidence="8">Leukocyte</tissue>
    </source>
</reference>
<comment type="similarity">
    <text evidence="4">Belongs to the immunoglobulin superfamily. CEA family.</text>
</comment>